<dbReference type="InterPro" id="IPR015864">
    <property type="entry name" value="FAD_synthase"/>
</dbReference>
<dbReference type="InterPro" id="IPR023468">
    <property type="entry name" value="Riboflavin_kinase"/>
</dbReference>
<dbReference type="Proteomes" id="UP000466864">
    <property type="component" value="Unassembled WGS sequence"/>
</dbReference>
<dbReference type="GO" id="GO:0005524">
    <property type="term" value="F:ATP binding"/>
    <property type="evidence" value="ECO:0007669"/>
    <property type="project" value="UniProtKB-UniRule"/>
</dbReference>
<dbReference type="EC" id="2.7.1.26" evidence="14"/>
<dbReference type="Pfam" id="PF01687">
    <property type="entry name" value="Flavokinase"/>
    <property type="match status" value="1"/>
</dbReference>
<dbReference type="InterPro" id="IPR002606">
    <property type="entry name" value="Riboflavin_kinase_bac"/>
</dbReference>
<dbReference type="EMBL" id="VUMV01000004">
    <property type="protein sequence ID" value="MST81953.1"/>
    <property type="molecule type" value="Genomic_DNA"/>
</dbReference>
<evidence type="ECO:0000256" key="8">
    <source>
        <dbReference type="ARBA" id="ARBA00022777"/>
    </source>
</evidence>
<gene>
    <name evidence="16" type="ORF">FYJ60_06450</name>
</gene>
<keyword evidence="9 14" id="KW-0274">FAD</keyword>
<dbReference type="EC" id="2.7.7.2" evidence="14"/>
<evidence type="ECO:0000256" key="6">
    <source>
        <dbReference type="ARBA" id="ARBA00022695"/>
    </source>
</evidence>
<dbReference type="GO" id="GO:0009231">
    <property type="term" value="P:riboflavin biosynthetic process"/>
    <property type="evidence" value="ECO:0007669"/>
    <property type="project" value="InterPro"/>
</dbReference>
<keyword evidence="10 14" id="KW-0067">ATP-binding</keyword>
<dbReference type="RefSeq" id="WP_154457871.1">
    <property type="nucleotide sequence ID" value="NZ_VUMV01000004.1"/>
</dbReference>
<comment type="caution">
    <text evidence="16">The sequence shown here is derived from an EMBL/GenBank/DDBJ whole genome shotgun (WGS) entry which is preliminary data.</text>
</comment>
<dbReference type="Gene3D" id="3.40.50.620">
    <property type="entry name" value="HUPs"/>
    <property type="match status" value="1"/>
</dbReference>
<dbReference type="GO" id="GO:0003919">
    <property type="term" value="F:FMN adenylyltransferase activity"/>
    <property type="evidence" value="ECO:0007669"/>
    <property type="project" value="UniProtKB-UniRule"/>
</dbReference>
<evidence type="ECO:0000313" key="17">
    <source>
        <dbReference type="Proteomes" id="UP000466864"/>
    </source>
</evidence>
<evidence type="ECO:0000256" key="3">
    <source>
        <dbReference type="ARBA" id="ARBA00022630"/>
    </source>
</evidence>
<dbReference type="PANTHER" id="PTHR22749:SF6">
    <property type="entry name" value="RIBOFLAVIN KINASE"/>
    <property type="match status" value="1"/>
</dbReference>
<accession>A0A7X2TPF1</accession>
<dbReference type="InterPro" id="IPR015865">
    <property type="entry name" value="Riboflavin_kinase_bac/euk"/>
</dbReference>
<dbReference type="GO" id="GO:0008531">
    <property type="term" value="F:riboflavin kinase activity"/>
    <property type="evidence" value="ECO:0007669"/>
    <property type="project" value="UniProtKB-UniRule"/>
</dbReference>
<keyword evidence="3 14" id="KW-0285">Flavoprotein</keyword>
<keyword evidence="7 14" id="KW-0547">Nucleotide-binding</keyword>
<dbReference type="PIRSF" id="PIRSF004491">
    <property type="entry name" value="FAD_Synth"/>
    <property type="match status" value="1"/>
</dbReference>
<keyword evidence="4 14" id="KW-0288">FMN</keyword>
<evidence type="ECO:0000256" key="14">
    <source>
        <dbReference type="PIRNR" id="PIRNR004491"/>
    </source>
</evidence>
<comment type="pathway">
    <text evidence="2 14">Cofactor biosynthesis; FMN biosynthesis; FMN from riboflavin (ATP route): step 1/1.</text>
</comment>
<dbReference type="PANTHER" id="PTHR22749">
    <property type="entry name" value="RIBOFLAVIN KINASE/FMN ADENYLYLTRANSFERASE"/>
    <property type="match status" value="1"/>
</dbReference>
<dbReference type="UniPathway" id="UPA00276">
    <property type="reaction ID" value="UER00406"/>
</dbReference>
<evidence type="ECO:0000259" key="15">
    <source>
        <dbReference type="SMART" id="SM00904"/>
    </source>
</evidence>
<feature type="domain" description="Riboflavin kinase" evidence="15">
    <location>
        <begin position="181"/>
        <end position="306"/>
    </location>
</feature>
<dbReference type="UniPathway" id="UPA00277">
    <property type="reaction ID" value="UER00407"/>
</dbReference>
<dbReference type="FunFam" id="3.40.50.620:FF:000021">
    <property type="entry name" value="Riboflavin biosynthesis protein"/>
    <property type="match status" value="1"/>
</dbReference>
<dbReference type="Gene3D" id="2.40.30.30">
    <property type="entry name" value="Riboflavin kinase-like"/>
    <property type="match status" value="1"/>
</dbReference>
<evidence type="ECO:0000256" key="13">
    <source>
        <dbReference type="ARBA" id="ARBA00049494"/>
    </source>
</evidence>
<evidence type="ECO:0000256" key="12">
    <source>
        <dbReference type="ARBA" id="ARBA00047880"/>
    </source>
</evidence>
<dbReference type="NCBIfam" id="NF004162">
    <property type="entry name" value="PRK05627.1-5"/>
    <property type="match status" value="1"/>
</dbReference>
<dbReference type="InterPro" id="IPR023465">
    <property type="entry name" value="Riboflavin_kinase_dom_sf"/>
</dbReference>
<keyword evidence="6 14" id="KW-0548">Nucleotidyltransferase</keyword>
<evidence type="ECO:0000313" key="16">
    <source>
        <dbReference type="EMBL" id="MST81953.1"/>
    </source>
</evidence>
<organism evidence="16 17">
    <name type="scientific">Bilifractor porci</name>
    <dbReference type="NCBI Taxonomy" id="2606636"/>
    <lineage>
        <taxon>Bacteria</taxon>
        <taxon>Bacillati</taxon>
        <taxon>Bacillota</taxon>
        <taxon>Clostridia</taxon>
        <taxon>Lachnospirales</taxon>
        <taxon>Lachnospiraceae</taxon>
        <taxon>Bilifractor</taxon>
    </lineage>
</organism>
<evidence type="ECO:0000256" key="9">
    <source>
        <dbReference type="ARBA" id="ARBA00022827"/>
    </source>
</evidence>
<comment type="similarity">
    <text evidence="14">Belongs to the ribF family.</text>
</comment>
<keyword evidence="8 14" id="KW-0418">Kinase</keyword>
<sequence length="314" mass="35748">MEFVKNLAEYQSERPCVVTLGKFDGVHRGHRKLLKEVRRIALENHWKAGVFTFTVSPQVQMGRREAKMLMTNEERENLLRDLGVDLLVECPFTEEIRSMEPDQFIREVLLKRLHASAVVAGTDFRFGKDRKGDADYLLEAGKSMGFHVSVMQKEMDGEREISSTYIREELEKGHMEKVQELMGGPYFITGPIIHGRHLGHSLGFPTINQRPAPEKMLPPRGVYFSRTYVGGKVYQGISSLGVKPTVNSGNEEGNETYLFDCSLDLYGQEAKVEFLSFRRPEEKFDSLDALKNQMSLDIESADQFFSSSRFSTSS</sequence>
<comment type="catalytic activity">
    <reaction evidence="13 14">
        <text>FMN + ATP + H(+) = FAD + diphosphate</text>
        <dbReference type="Rhea" id="RHEA:17237"/>
        <dbReference type="ChEBI" id="CHEBI:15378"/>
        <dbReference type="ChEBI" id="CHEBI:30616"/>
        <dbReference type="ChEBI" id="CHEBI:33019"/>
        <dbReference type="ChEBI" id="CHEBI:57692"/>
        <dbReference type="ChEBI" id="CHEBI:58210"/>
        <dbReference type="EC" id="2.7.7.2"/>
    </reaction>
</comment>
<evidence type="ECO:0000256" key="7">
    <source>
        <dbReference type="ARBA" id="ARBA00022741"/>
    </source>
</evidence>
<evidence type="ECO:0000256" key="1">
    <source>
        <dbReference type="ARBA" id="ARBA00004726"/>
    </source>
</evidence>
<comment type="pathway">
    <text evidence="1 14">Cofactor biosynthesis; FAD biosynthesis; FAD from FMN: step 1/1.</text>
</comment>
<dbReference type="AlphaFoldDB" id="A0A7X2TPF1"/>
<dbReference type="GO" id="GO:0009398">
    <property type="term" value="P:FMN biosynthetic process"/>
    <property type="evidence" value="ECO:0007669"/>
    <property type="project" value="UniProtKB-UniRule"/>
</dbReference>
<dbReference type="Pfam" id="PF06574">
    <property type="entry name" value="FAD_syn"/>
    <property type="match status" value="1"/>
</dbReference>
<evidence type="ECO:0000256" key="11">
    <source>
        <dbReference type="ARBA" id="ARBA00023268"/>
    </source>
</evidence>
<protein>
    <recommendedName>
        <fullName evidence="14">Riboflavin biosynthesis protein</fullName>
    </recommendedName>
    <domain>
        <recommendedName>
            <fullName evidence="14">Riboflavin kinase</fullName>
            <ecNumber evidence="14">2.7.1.26</ecNumber>
        </recommendedName>
        <alternativeName>
            <fullName evidence="14">Flavokinase</fullName>
        </alternativeName>
    </domain>
    <domain>
        <recommendedName>
            <fullName evidence="14">FMN adenylyltransferase</fullName>
            <ecNumber evidence="14">2.7.7.2</ecNumber>
        </recommendedName>
        <alternativeName>
            <fullName evidence="14">FAD pyrophosphorylase</fullName>
        </alternativeName>
        <alternativeName>
            <fullName evidence="14">FAD synthase</fullName>
        </alternativeName>
    </domain>
</protein>
<dbReference type="SUPFAM" id="SSF52374">
    <property type="entry name" value="Nucleotidylyl transferase"/>
    <property type="match status" value="1"/>
</dbReference>
<dbReference type="NCBIfam" id="TIGR00083">
    <property type="entry name" value="ribF"/>
    <property type="match status" value="1"/>
</dbReference>
<keyword evidence="5 14" id="KW-0808">Transferase</keyword>
<evidence type="ECO:0000256" key="5">
    <source>
        <dbReference type="ARBA" id="ARBA00022679"/>
    </source>
</evidence>
<dbReference type="CDD" id="cd02064">
    <property type="entry name" value="FAD_synthetase_N"/>
    <property type="match status" value="1"/>
</dbReference>
<name>A0A7X2TPF1_9FIRM</name>
<comment type="catalytic activity">
    <reaction evidence="12 14">
        <text>riboflavin + ATP = FMN + ADP + H(+)</text>
        <dbReference type="Rhea" id="RHEA:14357"/>
        <dbReference type="ChEBI" id="CHEBI:15378"/>
        <dbReference type="ChEBI" id="CHEBI:30616"/>
        <dbReference type="ChEBI" id="CHEBI:57986"/>
        <dbReference type="ChEBI" id="CHEBI:58210"/>
        <dbReference type="ChEBI" id="CHEBI:456216"/>
        <dbReference type="EC" id="2.7.1.26"/>
    </reaction>
</comment>
<evidence type="ECO:0000256" key="2">
    <source>
        <dbReference type="ARBA" id="ARBA00005201"/>
    </source>
</evidence>
<reference evidence="16 17" key="1">
    <citation type="submission" date="2019-08" db="EMBL/GenBank/DDBJ databases">
        <title>In-depth cultivation of the pig gut microbiome towards novel bacterial diversity and tailored functional studies.</title>
        <authorList>
            <person name="Wylensek D."/>
            <person name="Hitch T.C.A."/>
            <person name="Clavel T."/>
        </authorList>
    </citation>
    <scope>NUCLEOTIDE SEQUENCE [LARGE SCALE GENOMIC DNA]</scope>
    <source>
        <strain evidence="16 17">Oil+RF-744-WCA-WT-13</strain>
    </source>
</reference>
<keyword evidence="17" id="KW-1185">Reference proteome</keyword>
<dbReference type="GO" id="GO:0006747">
    <property type="term" value="P:FAD biosynthetic process"/>
    <property type="evidence" value="ECO:0007669"/>
    <property type="project" value="UniProtKB-UniRule"/>
</dbReference>
<dbReference type="SUPFAM" id="SSF82114">
    <property type="entry name" value="Riboflavin kinase-like"/>
    <property type="match status" value="1"/>
</dbReference>
<dbReference type="InterPro" id="IPR014729">
    <property type="entry name" value="Rossmann-like_a/b/a_fold"/>
</dbReference>
<proteinExistence type="inferred from homology"/>
<evidence type="ECO:0000256" key="4">
    <source>
        <dbReference type="ARBA" id="ARBA00022643"/>
    </source>
</evidence>
<dbReference type="NCBIfam" id="NF004160">
    <property type="entry name" value="PRK05627.1-3"/>
    <property type="match status" value="1"/>
</dbReference>
<dbReference type="SMART" id="SM00904">
    <property type="entry name" value="Flavokinase"/>
    <property type="match status" value="1"/>
</dbReference>
<keyword evidence="11" id="KW-0511">Multifunctional enzyme</keyword>
<evidence type="ECO:0000256" key="10">
    <source>
        <dbReference type="ARBA" id="ARBA00022840"/>
    </source>
</evidence>